<dbReference type="Gene3D" id="3.30.300.90">
    <property type="entry name" value="BolA-like"/>
    <property type="match status" value="1"/>
</dbReference>
<dbReference type="EMBL" id="JBHRYR010000002">
    <property type="protein sequence ID" value="MFC3852585.1"/>
    <property type="molecule type" value="Genomic_DNA"/>
</dbReference>
<keyword evidence="3" id="KW-1185">Reference proteome</keyword>
<accession>A0ABV7ZZM9</accession>
<dbReference type="RefSeq" id="WP_380694859.1">
    <property type="nucleotide sequence ID" value="NZ_JBHRYR010000002.1"/>
</dbReference>
<dbReference type="SUPFAM" id="SSF82657">
    <property type="entry name" value="BolA-like"/>
    <property type="match status" value="1"/>
</dbReference>
<dbReference type="InterPro" id="IPR036065">
    <property type="entry name" value="BolA-like_sf"/>
</dbReference>
<dbReference type="PIRSF" id="PIRSF003113">
    <property type="entry name" value="BolA"/>
    <property type="match status" value="1"/>
</dbReference>
<dbReference type="Pfam" id="PF01722">
    <property type="entry name" value="BolA"/>
    <property type="match status" value="1"/>
</dbReference>
<evidence type="ECO:0000313" key="3">
    <source>
        <dbReference type="Proteomes" id="UP001595617"/>
    </source>
</evidence>
<protein>
    <submittedName>
        <fullName evidence="2">BolA/IbaG family iron-sulfur metabolism protein</fullName>
    </submittedName>
</protein>
<name>A0ABV7ZZM9_9GAMM</name>
<evidence type="ECO:0000313" key="2">
    <source>
        <dbReference type="EMBL" id="MFC3852585.1"/>
    </source>
</evidence>
<dbReference type="Proteomes" id="UP001595617">
    <property type="component" value="Unassembled WGS sequence"/>
</dbReference>
<organism evidence="2 3">
    <name type="scientific">Saccharospirillum mangrovi</name>
    <dbReference type="NCBI Taxonomy" id="2161747"/>
    <lineage>
        <taxon>Bacteria</taxon>
        <taxon>Pseudomonadati</taxon>
        <taxon>Pseudomonadota</taxon>
        <taxon>Gammaproteobacteria</taxon>
        <taxon>Oceanospirillales</taxon>
        <taxon>Saccharospirillaceae</taxon>
        <taxon>Saccharospirillum</taxon>
    </lineage>
</organism>
<reference evidence="3" key="1">
    <citation type="journal article" date="2019" name="Int. J. Syst. Evol. Microbiol.">
        <title>The Global Catalogue of Microorganisms (GCM) 10K type strain sequencing project: providing services to taxonomists for standard genome sequencing and annotation.</title>
        <authorList>
            <consortium name="The Broad Institute Genomics Platform"/>
            <consortium name="The Broad Institute Genome Sequencing Center for Infectious Disease"/>
            <person name="Wu L."/>
            <person name="Ma J."/>
        </authorList>
    </citation>
    <scope>NUCLEOTIDE SEQUENCE [LARGE SCALE GENOMIC DNA]</scope>
    <source>
        <strain evidence="3">IBRC 10765</strain>
    </source>
</reference>
<comment type="similarity">
    <text evidence="1">Belongs to the BolA/IbaG family.</text>
</comment>
<dbReference type="InterPro" id="IPR002634">
    <property type="entry name" value="BolA"/>
</dbReference>
<proteinExistence type="inferred from homology"/>
<comment type="caution">
    <text evidence="2">The sequence shown here is derived from an EMBL/GenBank/DDBJ whole genome shotgun (WGS) entry which is preliminary data.</text>
</comment>
<evidence type="ECO:0000256" key="1">
    <source>
        <dbReference type="RuleBase" id="RU003860"/>
    </source>
</evidence>
<sequence length="74" mass="7891">MHAELVQEILTAALPDCTIEVSGSGAKFHVKARGQAFAGLMPVKQQQLIYGFLNEHIQSGAIHAVTMDLGTENG</sequence>
<gene>
    <name evidence="2" type="ORF">ACFOOG_07040</name>
</gene>